<evidence type="ECO:0000256" key="6">
    <source>
        <dbReference type="ARBA" id="ARBA00022825"/>
    </source>
</evidence>
<evidence type="ECO:0000256" key="1">
    <source>
        <dbReference type="ARBA" id="ARBA00001070"/>
    </source>
</evidence>
<dbReference type="SUPFAM" id="SSF50993">
    <property type="entry name" value="Peptidase/esterase 'gauge' domain"/>
    <property type="match status" value="1"/>
</dbReference>
<keyword evidence="6" id="KW-0720">Serine protease</keyword>
<comment type="caution">
    <text evidence="9">The sequence shown here is derived from an EMBL/GenBank/DDBJ whole genome shotgun (WGS) entry which is preliminary data.</text>
</comment>
<dbReference type="EC" id="3.4.21.26" evidence="3"/>
<dbReference type="PANTHER" id="PTHR42881:SF2">
    <property type="entry name" value="PROLYL ENDOPEPTIDASE"/>
    <property type="match status" value="1"/>
</dbReference>
<protein>
    <recommendedName>
        <fullName evidence="3">prolyl oligopeptidase</fullName>
        <ecNumber evidence="3">3.4.21.26</ecNumber>
    </recommendedName>
</protein>
<dbReference type="PANTHER" id="PTHR42881">
    <property type="entry name" value="PROLYL ENDOPEPTIDASE"/>
    <property type="match status" value="1"/>
</dbReference>
<dbReference type="GO" id="GO:0004252">
    <property type="term" value="F:serine-type endopeptidase activity"/>
    <property type="evidence" value="ECO:0007669"/>
    <property type="project" value="UniProtKB-EC"/>
</dbReference>
<organism evidence="9 10">
    <name type="scientific">SAR86 cluster bacterium</name>
    <dbReference type="NCBI Taxonomy" id="2030880"/>
    <lineage>
        <taxon>Bacteria</taxon>
        <taxon>Pseudomonadati</taxon>
        <taxon>Pseudomonadota</taxon>
        <taxon>Gammaproteobacteria</taxon>
        <taxon>SAR86 cluster</taxon>
    </lineage>
</organism>
<dbReference type="SUPFAM" id="SSF53474">
    <property type="entry name" value="alpha/beta-Hydrolases"/>
    <property type="match status" value="1"/>
</dbReference>
<evidence type="ECO:0000256" key="4">
    <source>
        <dbReference type="ARBA" id="ARBA00022670"/>
    </source>
</evidence>
<dbReference type="GO" id="GO:0070012">
    <property type="term" value="F:oligopeptidase activity"/>
    <property type="evidence" value="ECO:0007669"/>
    <property type="project" value="TreeGrafter"/>
</dbReference>
<proteinExistence type="inferred from homology"/>
<evidence type="ECO:0000259" key="8">
    <source>
        <dbReference type="Pfam" id="PF02897"/>
    </source>
</evidence>
<dbReference type="GO" id="GO:0005829">
    <property type="term" value="C:cytosol"/>
    <property type="evidence" value="ECO:0007669"/>
    <property type="project" value="TreeGrafter"/>
</dbReference>
<dbReference type="InterPro" id="IPR002470">
    <property type="entry name" value="Peptidase_S9A"/>
</dbReference>
<dbReference type="Gene3D" id="3.40.50.1820">
    <property type="entry name" value="alpha/beta hydrolase"/>
    <property type="match status" value="1"/>
</dbReference>
<comment type="catalytic activity">
    <reaction evidence="1">
        <text>Hydrolysis of Pro-|-Xaa &gt;&gt; Ala-|-Xaa in oligopeptides.</text>
        <dbReference type="EC" id="3.4.21.26"/>
    </reaction>
</comment>
<dbReference type="InterPro" id="IPR051167">
    <property type="entry name" value="Prolyl_oligopep/macrocyclase"/>
</dbReference>
<dbReference type="Pfam" id="PF00326">
    <property type="entry name" value="Peptidase_S9"/>
    <property type="match status" value="1"/>
</dbReference>
<keyword evidence="4" id="KW-0645">Protease</keyword>
<dbReference type="PRINTS" id="PR00862">
    <property type="entry name" value="PROLIGOPTASE"/>
</dbReference>
<evidence type="ECO:0000313" key="9">
    <source>
        <dbReference type="EMBL" id="RZO25546.1"/>
    </source>
</evidence>
<dbReference type="Pfam" id="PF02897">
    <property type="entry name" value="Peptidase_S9_N"/>
    <property type="match status" value="1"/>
</dbReference>
<reference evidence="9 10" key="1">
    <citation type="submission" date="2019-02" db="EMBL/GenBank/DDBJ databases">
        <title>Prokaryotic population dynamics and viral predation in marine succession experiment using metagenomics: the confinement effect.</title>
        <authorList>
            <person name="Haro-Moreno J.M."/>
            <person name="Rodriguez-Valera F."/>
            <person name="Lopez-Perez M."/>
        </authorList>
    </citation>
    <scope>NUCLEOTIDE SEQUENCE [LARGE SCALE GENOMIC DNA]</scope>
    <source>
        <strain evidence="9">MED-G159</strain>
    </source>
</reference>
<dbReference type="EMBL" id="SHBE01000015">
    <property type="protein sequence ID" value="RZO25546.1"/>
    <property type="molecule type" value="Genomic_DNA"/>
</dbReference>
<feature type="domain" description="Peptidase S9 prolyl oligopeptidase catalytic" evidence="7">
    <location>
        <begin position="472"/>
        <end position="675"/>
    </location>
</feature>
<dbReference type="Gene3D" id="2.130.10.120">
    <property type="entry name" value="Prolyl oligopeptidase, N-terminal domain"/>
    <property type="match status" value="1"/>
</dbReference>
<keyword evidence="5" id="KW-0378">Hydrolase</keyword>
<dbReference type="GO" id="GO:0006508">
    <property type="term" value="P:proteolysis"/>
    <property type="evidence" value="ECO:0007669"/>
    <property type="project" value="UniProtKB-KW"/>
</dbReference>
<sequence>MKKIFLTLIILISCNQITDYPFTPKEREYFNLFGTTVLDPYFYMENFQSEKVLKWSKEQNKFTENYLRDSKYTQIQEKLSEAFSSEYFSISYFNEKRDTYFYNSGIEQHNLFFLKGDEPSLLLNPNTWSNDQTINLDQTSISPNKKYLAYSTSDGGVDWRTVKIRNLTTGLDLEVEISEVKFSNIIWSQDSSKLYYHKYPKPEEGKRLSQQSYDAALYYFDLTSMKEFLFFGEINKEENYKLSFIGEEENILIKVITGSEEENFYLYGPSIETLEAMTPMNEASFNYVHADDEGVFFITNYEASNYRLVKVSFNDFELQEIISEKDLALKGVAFVHNLMLADYIDADMTSKIVIFDVNGEEDILKFPSEIAGTISNFQESGEDKILFSVTSYTNPQKYFEYNLVNDDLQMIWEEVIPGYNPDDYVEIATYFSSKDGTQIPITYSYKSSIEINSRTPVFLYGYGGYNISIRPSFTPKYVAWLEMGGVLAVANLRGGGELGKSWHDAGRLDTKQNGFDDFLYASKFLEDKSIGNRKTTVISGRSNGGLLVGATLVQNPDYFGAALPAVGVLDMLRFTEFTEGWGWRGDYGSPLLNREDFVRNIKISPYHQLKIDECYSPTLTTTGRRDDRVVPSHSYKFTARLQEYQGCNNPVLLYDAPRAGHGSGNGVAMPKWKRIKLFSIEQAFALKHVSS</sequence>
<dbReference type="Proteomes" id="UP000315825">
    <property type="component" value="Unassembled WGS sequence"/>
</dbReference>
<dbReference type="InterPro" id="IPR002471">
    <property type="entry name" value="Pept_S9_AS"/>
</dbReference>
<comment type="similarity">
    <text evidence="2">Belongs to the peptidase S9A family.</text>
</comment>
<dbReference type="InterPro" id="IPR029058">
    <property type="entry name" value="AB_hydrolase_fold"/>
</dbReference>
<name>A0A520MWI4_9GAMM</name>
<dbReference type="InterPro" id="IPR023302">
    <property type="entry name" value="Pept_S9A_N"/>
</dbReference>
<evidence type="ECO:0000313" key="10">
    <source>
        <dbReference type="Proteomes" id="UP000315825"/>
    </source>
</evidence>
<dbReference type="AlphaFoldDB" id="A0A520MWI4"/>
<feature type="domain" description="Peptidase S9A N-terminal" evidence="8">
    <location>
        <begin position="24"/>
        <end position="410"/>
    </location>
</feature>
<dbReference type="InterPro" id="IPR001375">
    <property type="entry name" value="Peptidase_S9_cat"/>
</dbReference>
<dbReference type="PROSITE" id="PS00708">
    <property type="entry name" value="PRO_ENDOPEP_SER"/>
    <property type="match status" value="1"/>
</dbReference>
<evidence type="ECO:0000256" key="3">
    <source>
        <dbReference type="ARBA" id="ARBA00011897"/>
    </source>
</evidence>
<evidence type="ECO:0000256" key="5">
    <source>
        <dbReference type="ARBA" id="ARBA00022801"/>
    </source>
</evidence>
<gene>
    <name evidence="9" type="ORF">EVA92_04945</name>
</gene>
<evidence type="ECO:0000259" key="7">
    <source>
        <dbReference type="Pfam" id="PF00326"/>
    </source>
</evidence>
<accession>A0A520MWI4</accession>
<evidence type="ECO:0000256" key="2">
    <source>
        <dbReference type="ARBA" id="ARBA00005228"/>
    </source>
</evidence>